<organism evidence="3">
    <name type="scientific">freshwater metagenome</name>
    <dbReference type="NCBI Taxonomy" id="449393"/>
    <lineage>
        <taxon>unclassified sequences</taxon>
        <taxon>metagenomes</taxon>
        <taxon>ecological metagenomes</taxon>
    </lineage>
</organism>
<keyword evidence="1" id="KW-0812">Transmembrane</keyword>
<keyword evidence="1" id="KW-0472">Membrane</keyword>
<dbReference type="InterPro" id="IPR037185">
    <property type="entry name" value="EmrE-like"/>
</dbReference>
<evidence type="ECO:0000256" key="1">
    <source>
        <dbReference type="SAM" id="Phobius"/>
    </source>
</evidence>
<evidence type="ECO:0000259" key="2">
    <source>
        <dbReference type="Pfam" id="PF00892"/>
    </source>
</evidence>
<sequence length="65" mass="6691">MAANLAYLEAVRGGMLSVVAVVSSLYPASTVALAFALDRERVDRWQGVGMGLAAAALVLVTLGRA</sequence>
<accession>A0A6J6F412</accession>
<name>A0A6J6F412_9ZZZZ</name>
<keyword evidence="1" id="KW-1133">Transmembrane helix</keyword>
<dbReference type="GO" id="GO:0016020">
    <property type="term" value="C:membrane"/>
    <property type="evidence" value="ECO:0007669"/>
    <property type="project" value="InterPro"/>
</dbReference>
<dbReference type="InterPro" id="IPR000620">
    <property type="entry name" value="EamA_dom"/>
</dbReference>
<dbReference type="SUPFAM" id="SSF103481">
    <property type="entry name" value="Multidrug resistance efflux transporter EmrE"/>
    <property type="match status" value="1"/>
</dbReference>
<evidence type="ECO:0000313" key="3">
    <source>
        <dbReference type="EMBL" id="CAB4582329.1"/>
    </source>
</evidence>
<gene>
    <name evidence="3" type="ORF">UFOPK1493_03175</name>
</gene>
<feature type="transmembrane region" description="Helical" evidence="1">
    <location>
        <begin position="15"/>
        <end position="37"/>
    </location>
</feature>
<reference evidence="3" key="1">
    <citation type="submission" date="2020-05" db="EMBL/GenBank/DDBJ databases">
        <authorList>
            <person name="Chiriac C."/>
            <person name="Salcher M."/>
            <person name="Ghai R."/>
            <person name="Kavagutti S V."/>
        </authorList>
    </citation>
    <scope>NUCLEOTIDE SEQUENCE</scope>
</reference>
<dbReference type="EMBL" id="CAEZSR010000162">
    <property type="protein sequence ID" value="CAB4582329.1"/>
    <property type="molecule type" value="Genomic_DNA"/>
</dbReference>
<proteinExistence type="predicted"/>
<protein>
    <submittedName>
        <fullName evidence="3">Unannotated protein</fullName>
    </submittedName>
</protein>
<feature type="transmembrane region" description="Helical" evidence="1">
    <location>
        <begin position="44"/>
        <end position="63"/>
    </location>
</feature>
<feature type="domain" description="EamA" evidence="2">
    <location>
        <begin position="3"/>
        <end position="61"/>
    </location>
</feature>
<dbReference type="Pfam" id="PF00892">
    <property type="entry name" value="EamA"/>
    <property type="match status" value="1"/>
</dbReference>
<dbReference type="AlphaFoldDB" id="A0A6J6F412"/>